<sequence>MYNKTRSKPSILLDLTHFIQPTSGVTS</sequence>
<organism evidence="1">
    <name type="scientific">Anguilla anguilla</name>
    <name type="common">European freshwater eel</name>
    <name type="synonym">Muraena anguilla</name>
    <dbReference type="NCBI Taxonomy" id="7936"/>
    <lineage>
        <taxon>Eukaryota</taxon>
        <taxon>Metazoa</taxon>
        <taxon>Chordata</taxon>
        <taxon>Craniata</taxon>
        <taxon>Vertebrata</taxon>
        <taxon>Euteleostomi</taxon>
        <taxon>Actinopterygii</taxon>
        <taxon>Neopterygii</taxon>
        <taxon>Teleostei</taxon>
        <taxon>Anguilliformes</taxon>
        <taxon>Anguillidae</taxon>
        <taxon>Anguilla</taxon>
    </lineage>
</organism>
<dbReference type="AlphaFoldDB" id="A0A0E9UGT3"/>
<reference evidence="1" key="2">
    <citation type="journal article" date="2015" name="Fish Shellfish Immunol.">
        <title>Early steps in the European eel (Anguilla anguilla)-Vibrio vulnificus interaction in the gills: Role of the RtxA13 toxin.</title>
        <authorList>
            <person name="Callol A."/>
            <person name="Pajuelo D."/>
            <person name="Ebbesson L."/>
            <person name="Teles M."/>
            <person name="MacKenzie S."/>
            <person name="Amaro C."/>
        </authorList>
    </citation>
    <scope>NUCLEOTIDE SEQUENCE</scope>
</reference>
<accession>A0A0E9UGT3</accession>
<reference evidence="1" key="1">
    <citation type="submission" date="2014-11" db="EMBL/GenBank/DDBJ databases">
        <authorList>
            <person name="Amaro Gonzalez C."/>
        </authorList>
    </citation>
    <scope>NUCLEOTIDE SEQUENCE</scope>
</reference>
<proteinExistence type="predicted"/>
<protein>
    <submittedName>
        <fullName evidence="1">Uncharacterized protein</fullName>
    </submittedName>
</protein>
<name>A0A0E9UGT3_ANGAN</name>
<evidence type="ECO:0000313" key="1">
    <source>
        <dbReference type="EMBL" id="JAH65089.1"/>
    </source>
</evidence>
<dbReference type="EMBL" id="GBXM01043488">
    <property type="protein sequence ID" value="JAH65089.1"/>
    <property type="molecule type" value="Transcribed_RNA"/>
</dbReference>